<evidence type="ECO:0000313" key="12">
    <source>
        <dbReference type="Proteomes" id="UP001432322"/>
    </source>
</evidence>
<dbReference type="GO" id="GO:0031519">
    <property type="term" value="C:PcG protein complex"/>
    <property type="evidence" value="ECO:0007669"/>
    <property type="project" value="TreeGrafter"/>
</dbReference>
<evidence type="ECO:0000256" key="8">
    <source>
        <dbReference type="ARBA" id="ARBA00023242"/>
    </source>
</evidence>
<dbReference type="PROSITE" id="PS50157">
    <property type="entry name" value="ZINC_FINGER_C2H2_2"/>
    <property type="match status" value="3"/>
</dbReference>
<feature type="domain" description="C2H2-type" evidence="10">
    <location>
        <begin position="277"/>
        <end position="304"/>
    </location>
</feature>
<keyword evidence="2" id="KW-0479">Metal-binding</keyword>
<comment type="subcellular location">
    <subcellularLocation>
        <location evidence="1">Nucleus</location>
    </subcellularLocation>
</comment>
<protein>
    <recommendedName>
        <fullName evidence="10">C2H2-type domain-containing protein</fullName>
    </recommendedName>
</protein>
<dbReference type="GO" id="GO:0000978">
    <property type="term" value="F:RNA polymerase II cis-regulatory region sequence-specific DNA binding"/>
    <property type="evidence" value="ECO:0007669"/>
    <property type="project" value="TreeGrafter"/>
</dbReference>
<keyword evidence="7" id="KW-0804">Transcription</keyword>
<evidence type="ECO:0000256" key="7">
    <source>
        <dbReference type="ARBA" id="ARBA00023163"/>
    </source>
</evidence>
<organism evidence="11 12">
    <name type="scientific">Pristionchus fissidentatus</name>
    <dbReference type="NCBI Taxonomy" id="1538716"/>
    <lineage>
        <taxon>Eukaryota</taxon>
        <taxon>Metazoa</taxon>
        <taxon>Ecdysozoa</taxon>
        <taxon>Nematoda</taxon>
        <taxon>Chromadorea</taxon>
        <taxon>Rhabditida</taxon>
        <taxon>Rhabditina</taxon>
        <taxon>Diplogasteromorpha</taxon>
        <taxon>Diplogasteroidea</taxon>
        <taxon>Neodiplogasteridae</taxon>
        <taxon>Pristionchus</taxon>
    </lineage>
</organism>
<evidence type="ECO:0000256" key="2">
    <source>
        <dbReference type="ARBA" id="ARBA00022723"/>
    </source>
</evidence>
<keyword evidence="12" id="KW-1185">Reference proteome</keyword>
<dbReference type="GO" id="GO:0000981">
    <property type="term" value="F:DNA-binding transcription factor activity, RNA polymerase II-specific"/>
    <property type="evidence" value="ECO:0007669"/>
    <property type="project" value="TreeGrafter"/>
</dbReference>
<dbReference type="PROSITE" id="PS00028">
    <property type="entry name" value="ZINC_FINGER_C2H2_1"/>
    <property type="match status" value="3"/>
</dbReference>
<feature type="domain" description="C2H2-type" evidence="10">
    <location>
        <begin position="335"/>
        <end position="362"/>
    </location>
</feature>
<evidence type="ECO:0000259" key="10">
    <source>
        <dbReference type="PROSITE" id="PS50157"/>
    </source>
</evidence>
<dbReference type="PANTHER" id="PTHR14003">
    <property type="entry name" value="TRANSCRIPTIONAL REPRESSOR PROTEIN YY"/>
    <property type="match status" value="1"/>
</dbReference>
<keyword evidence="5" id="KW-0862">Zinc</keyword>
<sequence>MILRSSMGDGRPCSPSLWDDVSSTGFHSPPVQSHFVARNLTFTREEIVGSQVKLTEPSIGLPSNYRSDRSRRTRVVRKFPLSVVVKRQCAVPLQPPSLFPASAGSGNWSQAKVVLHISESEGEQHVETDAWAFNEHQLHPDEDMMGEERHPHLMESSEDPPLFSSTDLHDNEWPWVKEERSPSPEPCDIIPEDLQCPIDDLEPTDCFPSHHTEVHEEEDTPLKEVVERSLVFHGEELARPSHSPVTGFPCPERNCQSVLSSLTALRKHKLVHAPKIYGCTQCDRSFAERTKLTRHERSHTGEKPYKCVFPGCEKVFAHSFNLTTHMKLHSDERPFVCQICGRSFAKNSNLRVHAVTHSRPKLTRKTPTRRHH</sequence>
<dbReference type="InterPro" id="IPR013087">
    <property type="entry name" value="Znf_C2H2_type"/>
</dbReference>
<dbReference type="AlphaFoldDB" id="A0AAV5URC8"/>
<dbReference type="InterPro" id="IPR036236">
    <property type="entry name" value="Znf_C2H2_sf"/>
</dbReference>
<keyword evidence="8" id="KW-0539">Nucleus</keyword>
<dbReference type="SUPFAM" id="SSF57667">
    <property type="entry name" value="beta-beta-alpha zinc fingers"/>
    <property type="match status" value="1"/>
</dbReference>
<evidence type="ECO:0000256" key="9">
    <source>
        <dbReference type="PROSITE-ProRule" id="PRU00042"/>
    </source>
</evidence>
<name>A0AAV5URC8_9BILA</name>
<reference evidence="11" key="1">
    <citation type="submission" date="2023-10" db="EMBL/GenBank/DDBJ databases">
        <title>Genome assembly of Pristionchus species.</title>
        <authorList>
            <person name="Yoshida K."/>
            <person name="Sommer R.J."/>
        </authorList>
    </citation>
    <scope>NUCLEOTIDE SEQUENCE</scope>
    <source>
        <strain evidence="11">RS5133</strain>
    </source>
</reference>
<evidence type="ECO:0000256" key="6">
    <source>
        <dbReference type="ARBA" id="ARBA00023015"/>
    </source>
</evidence>
<dbReference type="FunFam" id="3.30.160.60:FF:001818">
    <property type="entry name" value="GDNF-inducible zinc finger protein 1 isoform X1"/>
    <property type="match status" value="1"/>
</dbReference>
<evidence type="ECO:0000313" key="11">
    <source>
        <dbReference type="EMBL" id="GMT09021.1"/>
    </source>
</evidence>
<accession>A0AAV5URC8</accession>
<evidence type="ECO:0000256" key="4">
    <source>
        <dbReference type="ARBA" id="ARBA00022771"/>
    </source>
</evidence>
<dbReference type="Pfam" id="PF00096">
    <property type="entry name" value="zf-C2H2"/>
    <property type="match status" value="3"/>
</dbReference>
<evidence type="ECO:0000256" key="3">
    <source>
        <dbReference type="ARBA" id="ARBA00022737"/>
    </source>
</evidence>
<dbReference type="GO" id="GO:0005667">
    <property type="term" value="C:transcription regulator complex"/>
    <property type="evidence" value="ECO:0007669"/>
    <property type="project" value="TreeGrafter"/>
</dbReference>
<proteinExistence type="predicted"/>
<evidence type="ECO:0000256" key="5">
    <source>
        <dbReference type="ARBA" id="ARBA00022833"/>
    </source>
</evidence>
<dbReference type="Proteomes" id="UP001432322">
    <property type="component" value="Unassembled WGS sequence"/>
</dbReference>
<comment type="caution">
    <text evidence="11">The sequence shown here is derived from an EMBL/GenBank/DDBJ whole genome shotgun (WGS) entry which is preliminary data.</text>
</comment>
<dbReference type="GO" id="GO:0008270">
    <property type="term" value="F:zinc ion binding"/>
    <property type="evidence" value="ECO:0007669"/>
    <property type="project" value="UniProtKB-KW"/>
</dbReference>
<dbReference type="FunFam" id="3.30.160.60:FF:000125">
    <property type="entry name" value="Putative zinc finger protein 143"/>
    <property type="match status" value="1"/>
</dbReference>
<evidence type="ECO:0000256" key="1">
    <source>
        <dbReference type="ARBA" id="ARBA00004123"/>
    </source>
</evidence>
<dbReference type="FunFam" id="3.30.160.60:FF:000130">
    <property type="entry name" value="Spalt-like transcription factor 4"/>
    <property type="match status" value="1"/>
</dbReference>
<keyword evidence="4 9" id="KW-0863">Zinc-finger</keyword>
<feature type="domain" description="C2H2-type" evidence="10">
    <location>
        <begin position="305"/>
        <end position="334"/>
    </location>
</feature>
<gene>
    <name evidence="11" type="ORF">PFISCL1PPCAC_318</name>
</gene>
<dbReference type="SMART" id="SM00355">
    <property type="entry name" value="ZnF_C2H2"/>
    <property type="match status" value="4"/>
</dbReference>
<dbReference type="GO" id="GO:0000785">
    <property type="term" value="C:chromatin"/>
    <property type="evidence" value="ECO:0007669"/>
    <property type="project" value="TreeGrafter"/>
</dbReference>
<keyword evidence="6" id="KW-0805">Transcription regulation</keyword>
<dbReference type="PANTHER" id="PTHR14003:SF19">
    <property type="entry name" value="YY2 TRANSCRIPTION FACTOR"/>
    <property type="match status" value="1"/>
</dbReference>
<keyword evidence="3" id="KW-0677">Repeat</keyword>
<dbReference type="EMBL" id="BTSY01000001">
    <property type="protein sequence ID" value="GMT09021.1"/>
    <property type="molecule type" value="Genomic_DNA"/>
</dbReference>
<dbReference type="Gene3D" id="3.30.160.60">
    <property type="entry name" value="Classic Zinc Finger"/>
    <property type="match status" value="3"/>
</dbReference>